<dbReference type="EMBL" id="MU006564">
    <property type="protein sequence ID" value="KAF2750428.1"/>
    <property type="molecule type" value="Genomic_DNA"/>
</dbReference>
<protein>
    <submittedName>
        <fullName evidence="1">Uncharacterized protein</fullName>
    </submittedName>
</protein>
<organism evidence="1 2">
    <name type="scientific">Sporormia fimetaria CBS 119925</name>
    <dbReference type="NCBI Taxonomy" id="1340428"/>
    <lineage>
        <taxon>Eukaryota</taxon>
        <taxon>Fungi</taxon>
        <taxon>Dikarya</taxon>
        <taxon>Ascomycota</taxon>
        <taxon>Pezizomycotina</taxon>
        <taxon>Dothideomycetes</taxon>
        <taxon>Pleosporomycetidae</taxon>
        <taxon>Pleosporales</taxon>
        <taxon>Sporormiaceae</taxon>
        <taxon>Sporormia</taxon>
    </lineage>
</organism>
<evidence type="ECO:0000313" key="1">
    <source>
        <dbReference type="EMBL" id="KAF2750428.1"/>
    </source>
</evidence>
<gene>
    <name evidence="1" type="ORF">M011DRAFT_242741</name>
</gene>
<dbReference type="AlphaFoldDB" id="A0A6A6VII0"/>
<name>A0A6A6VII0_9PLEO</name>
<dbReference type="Proteomes" id="UP000799440">
    <property type="component" value="Unassembled WGS sequence"/>
</dbReference>
<proteinExistence type="predicted"/>
<keyword evidence="2" id="KW-1185">Reference proteome</keyword>
<evidence type="ECO:0000313" key="2">
    <source>
        <dbReference type="Proteomes" id="UP000799440"/>
    </source>
</evidence>
<sequence length="164" mass="18116">MAGSWIWSLVQYQGGCILQLSIHTTIETPKSRLMPYSPPARSRHHSASTITPVAVLRTAISSVSVSLLLQTGLSGRTLTGQYSRLYKRLACTKYQPIHPQLQFLAPTGLGYAGQVPHPASTRRPGSLQSTASIQTRLVTVVQMQRHCLRRAERRRNATRLASRG</sequence>
<accession>A0A6A6VII0</accession>
<reference evidence="1" key="1">
    <citation type="journal article" date="2020" name="Stud. Mycol.">
        <title>101 Dothideomycetes genomes: a test case for predicting lifestyles and emergence of pathogens.</title>
        <authorList>
            <person name="Haridas S."/>
            <person name="Albert R."/>
            <person name="Binder M."/>
            <person name="Bloem J."/>
            <person name="Labutti K."/>
            <person name="Salamov A."/>
            <person name="Andreopoulos B."/>
            <person name="Baker S."/>
            <person name="Barry K."/>
            <person name="Bills G."/>
            <person name="Bluhm B."/>
            <person name="Cannon C."/>
            <person name="Castanera R."/>
            <person name="Culley D."/>
            <person name="Daum C."/>
            <person name="Ezra D."/>
            <person name="Gonzalez J."/>
            <person name="Henrissat B."/>
            <person name="Kuo A."/>
            <person name="Liang C."/>
            <person name="Lipzen A."/>
            <person name="Lutzoni F."/>
            <person name="Magnuson J."/>
            <person name="Mondo S."/>
            <person name="Nolan M."/>
            <person name="Ohm R."/>
            <person name="Pangilinan J."/>
            <person name="Park H.-J."/>
            <person name="Ramirez L."/>
            <person name="Alfaro M."/>
            <person name="Sun H."/>
            <person name="Tritt A."/>
            <person name="Yoshinaga Y."/>
            <person name="Zwiers L.-H."/>
            <person name="Turgeon B."/>
            <person name="Goodwin S."/>
            <person name="Spatafora J."/>
            <person name="Crous P."/>
            <person name="Grigoriev I."/>
        </authorList>
    </citation>
    <scope>NUCLEOTIDE SEQUENCE</scope>
    <source>
        <strain evidence="1">CBS 119925</strain>
    </source>
</reference>